<dbReference type="Pfam" id="PF02485">
    <property type="entry name" value="Branch"/>
    <property type="match status" value="1"/>
</dbReference>
<keyword evidence="7" id="KW-0256">Endoplasmic reticulum</keyword>
<dbReference type="InterPro" id="IPR003406">
    <property type="entry name" value="Glyco_trans_14"/>
</dbReference>
<keyword evidence="11" id="KW-0472">Membrane</keyword>
<dbReference type="GO" id="GO:0046872">
    <property type="term" value="F:metal ion binding"/>
    <property type="evidence" value="ECO:0007669"/>
    <property type="project" value="UniProtKB-KW"/>
</dbReference>
<keyword evidence="10" id="KW-0333">Golgi apparatus</keyword>
<dbReference type="OrthoDB" id="7943907at2"/>
<reference evidence="16 17" key="1">
    <citation type="submission" date="2018-12" db="EMBL/GenBank/DDBJ databases">
        <authorList>
            <person name="Grouzdev D.S."/>
            <person name="Krutkina M.S."/>
        </authorList>
    </citation>
    <scope>NUCLEOTIDE SEQUENCE [LARGE SCALE GENOMIC DNA]</scope>
    <source>
        <strain evidence="16 17">RmlP026</strain>
    </source>
</reference>
<keyword evidence="13" id="KW-0325">Glycoprotein</keyword>
<keyword evidence="12" id="KW-1015">Disulfide bond</keyword>
<name>A0A4Q2U3G8_9HYPH</name>
<evidence type="ECO:0000256" key="1">
    <source>
        <dbReference type="ARBA" id="ARBA00004323"/>
    </source>
</evidence>
<evidence type="ECO:0000256" key="11">
    <source>
        <dbReference type="ARBA" id="ARBA00023136"/>
    </source>
</evidence>
<keyword evidence="5" id="KW-0812">Transmembrane</keyword>
<proteinExistence type="predicted"/>
<evidence type="ECO:0000313" key="17">
    <source>
        <dbReference type="Proteomes" id="UP000290759"/>
    </source>
</evidence>
<protein>
    <recommendedName>
        <fullName evidence="14">Peptide O-xylosyltransferase</fullName>
    </recommendedName>
</protein>
<comment type="caution">
    <text evidence="16">The sequence shown here is derived from an EMBL/GenBank/DDBJ whole genome shotgun (WGS) entry which is preliminary data.</text>
</comment>
<sequence length="665" mass="73741">MNVQSGRVNERSFSRGSAAGRGSGPAPPRPSRAPSPVDRGVRTVLREPTPGGARKGEKRLQIVFVLLAHNAASLVARVARTLTATGHRMVIHYDAKVPEAEFNALKASLAALGDRVRFARRVRVGWGEWSVVQATLNAVEAVAEAGWAPDYVYLMSAMDYPIRSAAELDAFLERNRGDEFIESVPSDTVKWVKSGPQRERYQYRWPFNWRERPLLTDRLFRLQRRLGLKRRFVADMVPHLGSQWWVLTWPTLQAVMEIARRPDVLAFFRTTLVPDELFFQTLVRQVVPDHRIINCPLTLYQFTDYGYPVVYHADHLDYLTRQRFFMARKLSSHDMALRDLLDPYWRGERRAKPFIDEDVGLRSTEYDDWRLAHRDGPPNRPLAGGGERGWAANRRVAKPCFAVVGTSTAELGFAHRVLSRAANVRLHGQLFHPAAIEFADRASAFASYGEADVEMRNMSGVDFLTDVVRAEPERSTGFLLRAEQGGSVAEELAGRPDVRLAQLGGDPLVAFSEALGGPHPALGAPFDPAALDEMPAEAAAHRFRVFLKAFHSQGGAADRRFKAAVDARPKGWAQKFDPRRIGPDWLSRLETCLGVRIDITPEALEAERVAAVEDFRARRRGVIDLLVRGGIDPVVFDVLGQGGGPGGGQGGGQGGGEVSNALALL</sequence>
<evidence type="ECO:0000256" key="6">
    <source>
        <dbReference type="ARBA" id="ARBA00022723"/>
    </source>
</evidence>
<evidence type="ECO:0000256" key="4">
    <source>
        <dbReference type="ARBA" id="ARBA00022679"/>
    </source>
</evidence>
<evidence type="ECO:0000256" key="14">
    <source>
        <dbReference type="ARBA" id="ARBA00042865"/>
    </source>
</evidence>
<accession>A0A4Q2U3G8</accession>
<evidence type="ECO:0000256" key="9">
    <source>
        <dbReference type="ARBA" id="ARBA00022989"/>
    </source>
</evidence>
<keyword evidence="3" id="KW-0328">Glycosyltransferase</keyword>
<evidence type="ECO:0000256" key="10">
    <source>
        <dbReference type="ARBA" id="ARBA00023034"/>
    </source>
</evidence>
<keyword evidence="4" id="KW-0808">Transferase</keyword>
<evidence type="ECO:0000313" key="16">
    <source>
        <dbReference type="EMBL" id="RYC30750.1"/>
    </source>
</evidence>
<dbReference type="GO" id="GO:0030158">
    <property type="term" value="F:protein xylosyltransferase activity"/>
    <property type="evidence" value="ECO:0007669"/>
    <property type="project" value="InterPro"/>
</dbReference>
<evidence type="ECO:0000256" key="3">
    <source>
        <dbReference type="ARBA" id="ARBA00022676"/>
    </source>
</evidence>
<dbReference type="GO" id="GO:0050650">
    <property type="term" value="P:chondroitin sulfate proteoglycan biosynthetic process"/>
    <property type="evidence" value="ECO:0007669"/>
    <property type="project" value="TreeGrafter"/>
</dbReference>
<evidence type="ECO:0000256" key="8">
    <source>
        <dbReference type="ARBA" id="ARBA00022968"/>
    </source>
</evidence>
<evidence type="ECO:0000256" key="5">
    <source>
        <dbReference type="ARBA" id="ARBA00022692"/>
    </source>
</evidence>
<evidence type="ECO:0000256" key="12">
    <source>
        <dbReference type="ARBA" id="ARBA00023157"/>
    </source>
</evidence>
<dbReference type="GO" id="GO:0015012">
    <property type="term" value="P:heparan sulfate proteoglycan biosynthetic process"/>
    <property type="evidence" value="ECO:0007669"/>
    <property type="project" value="TreeGrafter"/>
</dbReference>
<gene>
    <name evidence="16" type="ORF">D3273_17210</name>
</gene>
<dbReference type="GO" id="GO:0016020">
    <property type="term" value="C:membrane"/>
    <property type="evidence" value="ECO:0007669"/>
    <property type="project" value="InterPro"/>
</dbReference>
<dbReference type="InterPro" id="IPR043538">
    <property type="entry name" value="XYLT"/>
</dbReference>
<reference evidence="16 17" key="2">
    <citation type="submission" date="2019-02" db="EMBL/GenBank/DDBJ databases">
        <title>'Lichenibacterium ramalinii' gen. nov. sp. nov., 'Lichenibacterium minor' gen. nov. sp. nov.</title>
        <authorList>
            <person name="Pankratov T."/>
        </authorList>
    </citation>
    <scope>NUCLEOTIDE SEQUENCE [LARGE SCALE GENOMIC DNA]</scope>
    <source>
        <strain evidence="16 17">RmlP026</strain>
    </source>
</reference>
<evidence type="ECO:0000256" key="2">
    <source>
        <dbReference type="ARBA" id="ARBA00004648"/>
    </source>
</evidence>
<evidence type="ECO:0000256" key="13">
    <source>
        <dbReference type="ARBA" id="ARBA00023180"/>
    </source>
</evidence>
<evidence type="ECO:0000256" key="7">
    <source>
        <dbReference type="ARBA" id="ARBA00022824"/>
    </source>
</evidence>
<organism evidence="16 17">
    <name type="scientific">Lichenibacterium minor</name>
    <dbReference type="NCBI Taxonomy" id="2316528"/>
    <lineage>
        <taxon>Bacteria</taxon>
        <taxon>Pseudomonadati</taxon>
        <taxon>Pseudomonadota</taxon>
        <taxon>Alphaproteobacteria</taxon>
        <taxon>Hyphomicrobiales</taxon>
        <taxon>Lichenihabitantaceae</taxon>
        <taxon>Lichenibacterium</taxon>
    </lineage>
</organism>
<comment type="subcellular location">
    <subcellularLocation>
        <location evidence="2">Endoplasmic reticulum membrane</location>
        <topology evidence="2">Single-pass type II membrane protein</topology>
    </subcellularLocation>
    <subcellularLocation>
        <location evidence="1">Golgi apparatus membrane</location>
        <topology evidence="1">Single-pass type II membrane protein</topology>
    </subcellularLocation>
</comment>
<feature type="region of interest" description="Disordered" evidence="15">
    <location>
        <begin position="1"/>
        <end position="54"/>
    </location>
</feature>
<dbReference type="PANTHER" id="PTHR46025">
    <property type="entry name" value="XYLOSYLTRANSFERASE OXT"/>
    <property type="match status" value="1"/>
</dbReference>
<dbReference type="EMBL" id="QYBB01000021">
    <property type="protein sequence ID" value="RYC30750.1"/>
    <property type="molecule type" value="Genomic_DNA"/>
</dbReference>
<keyword evidence="6" id="KW-0479">Metal-binding</keyword>
<keyword evidence="9" id="KW-1133">Transmembrane helix</keyword>
<dbReference type="PANTHER" id="PTHR46025:SF3">
    <property type="entry name" value="XYLOSYLTRANSFERASE OXT"/>
    <property type="match status" value="1"/>
</dbReference>
<evidence type="ECO:0000256" key="15">
    <source>
        <dbReference type="SAM" id="MobiDB-lite"/>
    </source>
</evidence>
<keyword evidence="17" id="KW-1185">Reference proteome</keyword>
<dbReference type="Proteomes" id="UP000290759">
    <property type="component" value="Unassembled WGS sequence"/>
</dbReference>
<keyword evidence="8" id="KW-0735">Signal-anchor</keyword>
<dbReference type="AlphaFoldDB" id="A0A4Q2U3G8"/>